<protein>
    <submittedName>
        <fullName evidence="1">Uncharacterized protein</fullName>
    </submittedName>
</protein>
<comment type="caution">
    <text evidence="1">The sequence shown here is derived from an EMBL/GenBank/DDBJ whole genome shotgun (WGS) entry which is preliminary data.</text>
</comment>
<dbReference type="AlphaFoldDB" id="A0A5N6MXR6"/>
<gene>
    <name evidence="1" type="ORF">E3N88_27431</name>
</gene>
<proteinExistence type="predicted"/>
<keyword evidence="2" id="KW-1185">Reference proteome</keyword>
<name>A0A5N6MXR6_9ASTR</name>
<accession>A0A5N6MXR6</accession>
<evidence type="ECO:0000313" key="1">
    <source>
        <dbReference type="EMBL" id="KAD4178840.1"/>
    </source>
</evidence>
<evidence type="ECO:0000313" key="2">
    <source>
        <dbReference type="Proteomes" id="UP000326396"/>
    </source>
</evidence>
<dbReference type="Proteomes" id="UP000326396">
    <property type="component" value="Linkage Group LG4"/>
</dbReference>
<organism evidence="1 2">
    <name type="scientific">Mikania micrantha</name>
    <name type="common">bitter vine</name>
    <dbReference type="NCBI Taxonomy" id="192012"/>
    <lineage>
        <taxon>Eukaryota</taxon>
        <taxon>Viridiplantae</taxon>
        <taxon>Streptophyta</taxon>
        <taxon>Embryophyta</taxon>
        <taxon>Tracheophyta</taxon>
        <taxon>Spermatophyta</taxon>
        <taxon>Magnoliopsida</taxon>
        <taxon>eudicotyledons</taxon>
        <taxon>Gunneridae</taxon>
        <taxon>Pentapetalae</taxon>
        <taxon>asterids</taxon>
        <taxon>campanulids</taxon>
        <taxon>Asterales</taxon>
        <taxon>Asteraceae</taxon>
        <taxon>Asteroideae</taxon>
        <taxon>Heliantheae alliance</taxon>
        <taxon>Eupatorieae</taxon>
        <taxon>Mikania</taxon>
    </lineage>
</organism>
<dbReference type="EMBL" id="SZYD01000014">
    <property type="protein sequence ID" value="KAD4178840.1"/>
    <property type="molecule type" value="Genomic_DNA"/>
</dbReference>
<reference evidence="1 2" key="1">
    <citation type="submission" date="2019-05" db="EMBL/GenBank/DDBJ databases">
        <title>Mikania micrantha, genome provides insights into the molecular mechanism of rapid growth.</title>
        <authorList>
            <person name="Liu B."/>
        </authorList>
    </citation>
    <scope>NUCLEOTIDE SEQUENCE [LARGE SCALE GENOMIC DNA]</scope>
    <source>
        <strain evidence="1">NLD-2019</strain>
        <tissue evidence="1">Leaf</tissue>
    </source>
</reference>
<sequence length="125" mass="14077">MVGIPHVDRKVACSNLGHGMSFKGHRTMTFVWAKRGRPGFTHGSRLYGRGDAPVDVPDKWVPNCRSSDPVLLKLGCEDLRPPRPHRIVLSLRLALNECIHNRLRLVVDADQHDKSLDCHHGMLTE</sequence>